<keyword evidence="2" id="KW-0266">Ethylene biosynthesis</keyword>
<feature type="region of interest" description="Disordered" evidence="10">
    <location>
        <begin position="107"/>
        <end position="126"/>
    </location>
</feature>
<reference evidence="12 13" key="1">
    <citation type="journal article" date="2018" name="Nat. Genet.">
        <title>Extensive intraspecific gene order and gene structural variations between Mo17 and other maize genomes.</title>
        <authorList>
            <person name="Sun S."/>
            <person name="Zhou Y."/>
            <person name="Chen J."/>
            <person name="Shi J."/>
            <person name="Zhao H."/>
            <person name="Zhao H."/>
            <person name="Song W."/>
            <person name="Zhang M."/>
            <person name="Cui Y."/>
            <person name="Dong X."/>
            <person name="Liu H."/>
            <person name="Ma X."/>
            <person name="Jiao Y."/>
            <person name="Wang B."/>
            <person name="Wei X."/>
            <person name="Stein J.C."/>
            <person name="Glaubitz J.C."/>
            <person name="Lu F."/>
            <person name="Yu G."/>
            <person name="Liang C."/>
            <person name="Fengler K."/>
            <person name="Li B."/>
            <person name="Rafalski A."/>
            <person name="Schnable P.S."/>
            <person name="Ware D.H."/>
            <person name="Buckler E.S."/>
            <person name="Lai J."/>
        </authorList>
    </citation>
    <scope>NUCLEOTIDE SEQUENCE [LARGE SCALE GENOMIC DNA]</scope>
    <source>
        <strain evidence="13">cv. Missouri 17</strain>
        <tissue evidence="12">Seedling</tissue>
    </source>
</reference>
<comment type="catalytic activity">
    <reaction evidence="9">
        <text>S-adenosyl-L-methionine = 1-aminocyclopropane-1-carboxylate + S-methyl-5'-thioadenosine + H(+)</text>
        <dbReference type="Rhea" id="RHEA:21744"/>
        <dbReference type="ChEBI" id="CHEBI:15378"/>
        <dbReference type="ChEBI" id="CHEBI:17509"/>
        <dbReference type="ChEBI" id="CHEBI:58360"/>
        <dbReference type="ChEBI" id="CHEBI:59789"/>
        <dbReference type="EC" id="4.4.1.14"/>
    </reaction>
</comment>
<gene>
    <name evidence="12" type="primary">ACC1_2</name>
    <name evidence="12" type="ORF">Zm00014a_004124</name>
</gene>
<sequence length="223" mass="22888">MHLVSDEVYAGTALADPGFVSVLEVAAAAAREDANAGPLAERVHVVYGVVQGPGPAGVPRVRHPLVQRRRRVGGHQDVELRPSVIADVAPAGVAPGRRGLHAAVHSGERAADRGAARAAGDGQRRVPGGQRGALLLGRHAAPGAGAHGVVRGRDLAVEEAGVLGRAQRLPGSSCHCSEPGWFRVCFANVSAKTLDVALQRLADFAEAKATRGPARRLLAAAGV</sequence>
<feature type="domain" description="Aminotransferase class I/classII large" evidence="11">
    <location>
        <begin position="168"/>
        <end position="201"/>
    </location>
</feature>
<dbReference type="Pfam" id="PF00155">
    <property type="entry name" value="Aminotran_1_2"/>
    <property type="match status" value="1"/>
</dbReference>
<dbReference type="Gene3D" id="3.40.640.10">
    <property type="entry name" value="Type I PLP-dependent aspartate aminotransferase-like (Major domain)"/>
    <property type="match status" value="1"/>
</dbReference>
<evidence type="ECO:0000256" key="8">
    <source>
        <dbReference type="ARBA" id="ARBA00039053"/>
    </source>
</evidence>
<keyword evidence="4" id="KW-0663">Pyridoxal phosphate</keyword>
<dbReference type="Proteomes" id="UP000251960">
    <property type="component" value="Chromosome 7"/>
</dbReference>
<proteinExistence type="predicted"/>
<evidence type="ECO:0000313" key="13">
    <source>
        <dbReference type="Proteomes" id="UP000251960"/>
    </source>
</evidence>
<dbReference type="PANTHER" id="PTHR43795:SF10">
    <property type="entry name" value="1-AMINOCYCLOPROPANE-1-CARBOXYLATE SYNTHASE 9"/>
    <property type="match status" value="1"/>
</dbReference>
<evidence type="ECO:0000256" key="3">
    <source>
        <dbReference type="ARBA" id="ARBA00022691"/>
    </source>
</evidence>
<dbReference type="GO" id="GO:0030170">
    <property type="term" value="F:pyridoxal phosphate binding"/>
    <property type="evidence" value="ECO:0007669"/>
    <property type="project" value="InterPro"/>
</dbReference>
<accession>A0A3L6DV59</accession>
<comment type="caution">
    <text evidence="12">The sequence shown here is derived from an EMBL/GenBank/DDBJ whole genome shotgun (WGS) entry which is preliminary data.</text>
</comment>
<name>A0A3L6DV59_MAIZE</name>
<dbReference type="Gene3D" id="3.90.1150.10">
    <property type="entry name" value="Aspartate Aminotransferase, domain 1"/>
    <property type="match status" value="1"/>
</dbReference>
<dbReference type="InterPro" id="IPR015421">
    <property type="entry name" value="PyrdxlP-dep_Trfase_major"/>
</dbReference>
<evidence type="ECO:0000256" key="4">
    <source>
        <dbReference type="ARBA" id="ARBA00022898"/>
    </source>
</evidence>
<dbReference type="InterPro" id="IPR050478">
    <property type="entry name" value="Ethylene_sulfur-biosynth"/>
</dbReference>
<dbReference type="InterPro" id="IPR015424">
    <property type="entry name" value="PyrdxlP-dep_Trfase"/>
</dbReference>
<dbReference type="PANTHER" id="PTHR43795">
    <property type="entry name" value="BIFUNCTIONAL ASPARTATE AMINOTRANSFERASE AND GLUTAMATE/ASPARTATE-PREPHENATE AMINOTRANSFERASE-RELATED"/>
    <property type="match status" value="1"/>
</dbReference>
<dbReference type="GO" id="GO:0009835">
    <property type="term" value="P:fruit ripening"/>
    <property type="evidence" value="ECO:0007669"/>
    <property type="project" value="UniProtKB-KW"/>
</dbReference>
<dbReference type="EMBL" id="NCVQ01000008">
    <property type="protein sequence ID" value="PWZ12482.1"/>
    <property type="molecule type" value="Genomic_DNA"/>
</dbReference>
<dbReference type="InterPro" id="IPR015422">
    <property type="entry name" value="PyrdxlP-dep_Trfase_small"/>
</dbReference>
<evidence type="ECO:0000256" key="5">
    <source>
        <dbReference type="ARBA" id="ARBA00023239"/>
    </source>
</evidence>
<evidence type="ECO:0000256" key="7">
    <source>
        <dbReference type="ARBA" id="ARBA00037888"/>
    </source>
</evidence>
<comment type="pathway">
    <text evidence="7">Alkene biosynthesis; ethylene biosynthesis via S-adenosyl-L-methionine; ethylene from S-adenosyl-L-methionine: step 1/2.</text>
</comment>
<dbReference type="EC" id="4.4.1.14" evidence="8"/>
<dbReference type="ExpressionAtlas" id="A0A3L6DV59">
    <property type="expression patterns" value="baseline and differential"/>
</dbReference>
<evidence type="ECO:0000256" key="2">
    <source>
        <dbReference type="ARBA" id="ARBA00022666"/>
    </source>
</evidence>
<evidence type="ECO:0000256" key="6">
    <source>
        <dbReference type="ARBA" id="ARBA00033478"/>
    </source>
</evidence>
<dbReference type="SUPFAM" id="SSF53383">
    <property type="entry name" value="PLP-dependent transferases"/>
    <property type="match status" value="1"/>
</dbReference>
<evidence type="ECO:0000256" key="10">
    <source>
        <dbReference type="SAM" id="MobiDB-lite"/>
    </source>
</evidence>
<evidence type="ECO:0000313" key="12">
    <source>
        <dbReference type="EMBL" id="PWZ12482.1"/>
    </source>
</evidence>
<dbReference type="GO" id="GO:0009693">
    <property type="term" value="P:ethylene biosynthetic process"/>
    <property type="evidence" value="ECO:0007669"/>
    <property type="project" value="UniProtKB-KW"/>
</dbReference>
<dbReference type="InterPro" id="IPR004839">
    <property type="entry name" value="Aminotransferase_I/II_large"/>
</dbReference>
<evidence type="ECO:0000259" key="11">
    <source>
        <dbReference type="Pfam" id="PF00155"/>
    </source>
</evidence>
<feature type="compositionally biased region" description="Low complexity" evidence="10">
    <location>
        <begin position="116"/>
        <end position="126"/>
    </location>
</feature>
<keyword evidence="3" id="KW-0949">S-adenosyl-L-methionine</keyword>
<evidence type="ECO:0000256" key="1">
    <source>
        <dbReference type="ARBA" id="ARBA00001933"/>
    </source>
</evidence>
<organism evidence="12 13">
    <name type="scientific">Zea mays</name>
    <name type="common">Maize</name>
    <dbReference type="NCBI Taxonomy" id="4577"/>
    <lineage>
        <taxon>Eukaryota</taxon>
        <taxon>Viridiplantae</taxon>
        <taxon>Streptophyta</taxon>
        <taxon>Embryophyta</taxon>
        <taxon>Tracheophyta</taxon>
        <taxon>Spermatophyta</taxon>
        <taxon>Magnoliopsida</taxon>
        <taxon>Liliopsida</taxon>
        <taxon>Poales</taxon>
        <taxon>Poaceae</taxon>
        <taxon>PACMAD clade</taxon>
        <taxon>Panicoideae</taxon>
        <taxon>Andropogonodae</taxon>
        <taxon>Andropogoneae</taxon>
        <taxon>Tripsacinae</taxon>
        <taxon>Zea</taxon>
    </lineage>
</organism>
<protein>
    <recommendedName>
        <fullName evidence="8">1-aminocyclopropane-1-carboxylate synthase</fullName>
        <ecNumber evidence="8">4.4.1.14</ecNumber>
    </recommendedName>
</protein>
<keyword evidence="6" id="KW-0292">Fruit ripening</keyword>
<evidence type="ECO:0000256" key="9">
    <source>
        <dbReference type="ARBA" id="ARBA00049554"/>
    </source>
</evidence>
<keyword evidence="5" id="KW-0456">Lyase</keyword>
<dbReference type="GO" id="GO:0016847">
    <property type="term" value="F:1-aminocyclopropane-1-carboxylate synthase activity"/>
    <property type="evidence" value="ECO:0007669"/>
    <property type="project" value="UniProtKB-EC"/>
</dbReference>
<dbReference type="AlphaFoldDB" id="A0A3L6DV59"/>
<comment type="cofactor">
    <cofactor evidence="1">
        <name>pyridoxal 5'-phosphate</name>
        <dbReference type="ChEBI" id="CHEBI:597326"/>
    </cofactor>
</comment>